<dbReference type="OrthoDB" id="265044at2759"/>
<proteinExistence type="predicted"/>
<comment type="caution">
    <text evidence="1">The sequence shown here is derived from an EMBL/GenBank/DDBJ whole genome shotgun (WGS) entry which is preliminary data.</text>
</comment>
<dbReference type="Gene3D" id="3.40.50.300">
    <property type="entry name" value="P-loop containing nucleotide triphosphate hydrolases"/>
    <property type="match status" value="1"/>
</dbReference>
<dbReference type="GO" id="GO:0003924">
    <property type="term" value="F:GTPase activity"/>
    <property type="evidence" value="ECO:0007669"/>
    <property type="project" value="InterPro"/>
</dbReference>
<dbReference type="EMBL" id="MLFT02000001">
    <property type="protein sequence ID" value="PHT59585.1"/>
    <property type="molecule type" value="Genomic_DNA"/>
</dbReference>
<dbReference type="PROSITE" id="PS51419">
    <property type="entry name" value="RAB"/>
    <property type="match status" value="1"/>
</dbReference>
<dbReference type="InterPro" id="IPR027417">
    <property type="entry name" value="P-loop_NTPase"/>
</dbReference>
<dbReference type="GO" id="GO:0005525">
    <property type="term" value="F:GTP binding"/>
    <property type="evidence" value="ECO:0007669"/>
    <property type="project" value="InterPro"/>
</dbReference>
<dbReference type="STRING" id="33114.A0A2G2XQ15"/>
<evidence type="ECO:0000313" key="1">
    <source>
        <dbReference type="EMBL" id="PHT59585.1"/>
    </source>
</evidence>
<reference evidence="1 2" key="1">
    <citation type="journal article" date="2017" name="Genome Biol.">
        <title>New reference genome sequences of hot pepper reveal the massive evolution of plant disease-resistance genes by retroduplication.</title>
        <authorList>
            <person name="Kim S."/>
            <person name="Park J."/>
            <person name="Yeom S.I."/>
            <person name="Kim Y.M."/>
            <person name="Seo E."/>
            <person name="Kim K.T."/>
            <person name="Kim M.S."/>
            <person name="Lee J.M."/>
            <person name="Cheong K."/>
            <person name="Shin H.S."/>
            <person name="Kim S.B."/>
            <person name="Han K."/>
            <person name="Lee J."/>
            <person name="Park M."/>
            <person name="Lee H.A."/>
            <person name="Lee H.Y."/>
            <person name="Lee Y."/>
            <person name="Oh S."/>
            <person name="Lee J.H."/>
            <person name="Choi E."/>
            <person name="Choi E."/>
            <person name="Lee S.E."/>
            <person name="Jeon J."/>
            <person name="Kim H."/>
            <person name="Choi G."/>
            <person name="Song H."/>
            <person name="Lee J."/>
            <person name="Lee S.C."/>
            <person name="Kwon J.K."/>
            <person name="Lee H.Y."/>
            <person name="Koo N."/>
            <person name="Hong Y."/>
            <person name="Kim R.W."/>
            <person name="Kang W.H."/>
            <person name="Huh J.H."/>
            <person name="Kang B.C."/>
            <person name="Yang T.J."/>
            <person name="Lee Y.H."/>
            <person name="Bennetzen J.L."/>
            <person name="Choi D."/>
        </authorList>
    </citation>
    <scope>NUCLEOTIDE SEQUENCE [LARGE SCALE GENOMIC DNA]</scope>
    <source>
        <strain evidence="2">cv. PBC81</strain>
    </source>
</reference>
<evidence type="ECO:0000313" key="2">
    <source>
        <dbReference type="Proteomes" id="UP000224567"/>
    </source>
</evidence>
<name>A0A2G2XQ15_CAPBA</name>
<keyword evidence="2" id="KW-1185">Reference proteome</keyword>
<accession>A0A2G2XQ15</accession>
<dbReference type="Pfam" id="PF00071">
    <property type="entry name" value="Ras"/>
    <property type="match status" value="1"/>
</dbReference>
<dbReference type="AlphaFoldDB" id="A0A2G2XQ15"/>
<dbReference type="Proteomes" id="UP000224567">
    <property type="component" value="Unassembled WGS sequence"/>
</dbReference>
<dbReference type="SUPFAM" id="SSF52540">
    <property type="entry name" value="P-loop containing nucleoside triphosphate hydrolases"/>
    <property type="match status" value="1"/>
</dbReference>
<sequence>MLVGNKVDREFERAVTREEVIALEKKLGGLFLECSAKTRENVQNCFEEIALKTYSILMSDESQKGLNTAIKILGISPAMPTRNYEATILYSSSPNNVQKFNKNHFIGHTTDNCYKIVEYPNNRLKKKDGGFNYDTGSSQVSIGGSHQCLKIGTYQSRASVDTRNIIKSKDVVYDQVHSSSSTVLLISQMLMLCFFTNDKYDHIVQVLSSRFDSDSSGTLFYILCRGESSCFEDVMSDVGFMELFTFDN</sequence>
<dbReference type="InterPro" id="IPR001806">
    <property type="entry name" value="Small_GTPase"/>
</dbReference>
<organism evidence="1 2">
    <name type="scientific">Capsicum baccatum</name>
    <name type="common">Peruvian pepper</name>
    <dbReference type="NCBI Taxonomy" id="33114"/>
    <lineage>
        <taxon>Eukaryota</taxon>
        <taxon>Viridiplantae</taxon>
        <taxon>Streptophyta</taxon>
        <taxon>Embryophyta</taxon>
        <taxon>Tracheophyta</taxon>
        <taxon>Spermatophyta</taxon>
        <taxon>Magnoliopsida</taxon>
        <taxon>eudicotyledons</taxon>
        <taxon>Gunneridae</taxon>
        <taxon>Pentapetalae</taxon>
        <taxon>asterids</taxon>
        <taxon>lamiids</taxon>
        <taxon>Solanales</taxon>
        <taxon>Solanaceae</taxon>
        <taxon>Solanoideae</taxon>
        <taxon>Capsiceae</taxon>
        <taxon>Capsicum</taxon>
    </lineage>
</organism>
<reference evidence="2" key="2">
    <citation type="journal article" date="2017" name="J. Anim. Genet.">
        <title>Multiple reference genome sequences of hot pepper reveal the massive evolution of plant disease resistance genes by retroduplication.</title>
        <authorList>
            <person name="Kim S."/>
            <person name="Park J."/>
            <person name="Yeom S.-I."/>
            <person name="Kim Y.-M."/>
            <person name="Seo E."/>
            <person name="Kim K.-T."/>
            <person name="Kim M.-S."/>
            <person name="Lee J.M."/>
            <person name="Cheong K."/>
            <person name="Shin H.-S."/>
            <person name="Kim S.-B."/>
            <person name="Han K."/>
            <person name="Lee J."/>
            <person name="Park M."/>
            <person name="Lee H.-A."/>
            <person name="Lee H.-Y."/>
            <person name="Lee Y."/>
            <person name="Oh S."/>
            <person name="Lee J.H."/>
            <person name="Choi E."/>
            <person name="Choi E."/>
            <person name="Lee S.E."/>
            <person name="Jeon J."/>
            <person name="Kim H."/>
            <person name="Choi G."/>
            <person name="Song H."/>
            <person name="Lee J."/>
            <person name="Lee S.-C."/>
            <person name="Kwon J.-K."/>
            <person name="Lee H.-Y."/>
            <person name="Koo N."/>
            <person name="Hong Y."/>
            <person name="Kim R.W."/>
            <person name="Kang W.-H."/>
            <person name="Huh J.H."/>
            <person name="Kang B.-C."/>
            <person name="Yang T.-J."/>
            <person name="Lee Y.-H."/>
            <person name="Bennetzen J.L."/>
            <person name="Choi D."/>
        </authorList>
    </citation>
    <scope>NUCLEOTIDE SEQUENCE [LARGE SCALE GENOMIC DNA]</scope>
    <source>
        <strain evidence="2">cv. PBC81</strain>
    </source>
</reference>
<gene>
    <name evidence="1" type="ORF">CQW23_01948</name>
</gene>
<protein>
    <submittedName>
        <fullName evidence="1">Ras-related protein RABC2a</fullName>
    </submittedName>
</protein>